<evidence type="ECO:0000313" key="2">
    <source>
        <dbReference type="EMBL" id="KFM80871.1"/>
    </source>
</evidence>
<evidence type="ECO:0000313" key="3">
    <source>
        <dbReference type="Proteomes" id="UP000054359"/>
    </source>
</evidence>
<organism evidence="2 3">
    <name type="scientific">Stegodyphus mimosarum</name>
    <name type="common">African social velvet spider</name>
    <dbReference type="NCBI Taxonomy" id="407821"/>
    <lineage>
        <taxon>Eukaryota</taxon>
        <taxon>Metazoa</taxon>
        <taxon>Ecdysozoa</taxon>
        <taxon>Arthropoda</taxon>
        <taxon>Chelicerata</taxon>
        <taxon>Arachnida</taxon>
        <taxon>Araneae</taxon>
        <taxon>Araneomorphae</taxon>
        <taxon>Entelegynae</taxon>
        <taxon>Eresoidea</taxon>
        <taxon>Eresidae</taxon>
        <taxon>Stegodyphus</taxon>
    </lineage>
</organism>
<sequence>MKAKKENKFPSPTSSSLTSPINQINNQNSNSSDVPESLHTKESAMNINEHHSHH</sequence>
<accession>A0A087UU32</accession>
<proteinExistence type="predicted"/>
<protein>
    <submittedName>
        <fullName evidence="2">Uncharacterized protein</fullName>
    </submittedName>
</protein>
<feature type="compositionally biased region" description="Low complexity" evidence="1">
    <location>
        <begin position="10"/>
        <end position="32"/>
    </location>
</feature>
<feature type="region of interest" description="Disordered" evidence="1">
    <location>
        <begin position="1"/>
        <end position="54"/>
    </location>
</feature>
<name>A0A087UU32_STEMI</name>
<evidence type="ECO:0000256" key="1">
    <source>
        <dbReference type="SAM" id="MobiDB-lite"/>
    </source>
</evidence>
<dbReference type="EMBL" id="KK121620">
    <property type="protein sequence ID" value="KFM80871.1"/>
    <property type="molecule type" value="Genomic_DNA"/>
</dbReference>
<gene>
    <name evidence="2" type="ORF">X975_05797</name>
</gene>
<reference evidence="2 3" key="1">
    <citation type="submission" date="2013-11" db="EMBL/GenBank/DDBJ databases">
        <title>Genome sequencing of Stegodyphus mimosarum.</title>
        <authorList>
            <person name="Bechsgaard J."/>
        </authorList>
    </citation>
    <scope>NUCLEOTIDE SEQUENCE [LARGE SCALE GENOMIC DNA]</scope>
</reference>
<keyword evidence="3" id="KW-1185">Reference proteome</keyword>
<dbReference type="AlphaFoldDB" id="A0A087UU32"/>
<feature type="non-terminal residue" evidence="2">
    <location>
        <position position="54"/>
    </location>
</feature>
<dbReference type="Proteomes" id="UP000054359">
    <property type="component" value="Unassembled WGS sequence"/>
</dbReference>